<dbReference type="InParanoid" id="A0A0C3DRI6"/>
<feature type="region of interest" description="Disordered" evidence="1">
    <location>
        <begin position="43"/>
        <end position="66"/>
    </location>
</feature>
<dbReference type="Proteomes" id="UP000053989">
    <property type="component" value="Unassembled WGS sequence"/>
</dbReference>
<reference evidence="2 3" key="1">
    <citation type="submission" date="2014-04" db="EMBL/GenBank/DDBJ databases">
        <authorList>
            <consortium name="DOE Joint Genome Institute"/>
            <person name="Kuo A."/>
            <person name="Kohler A."/>
            <person name="Nagy L.G."/>
            <person name="Floudas D."/>
            <person name="Copeland A."/>
            <person name="Barry K.W."/>
            <person name="Cichocki N."/>
            <person name="Veneault-Fourrey C."/>
            <person name="LaButti K."/>
            <person name="Lindquist E.A."/>
            <person name="Lipzen A."/>
            <person name="Lundell T."/>
            <person name="Morin E."/>
            <person name="Murat C."/>
            <person name="Sun H."/>
            <person name="Tunlid A."/>
            <person name="Henrissat B."/>
            <person name="Grigoriev I.V."/>
            <person name="Hibbett D.S."/>
            <person name="Martin F."/>
            <person name="Nordberg H.P."/>
            <person name="Cantor M.N."/>
            <person name="Hua S.X."/>
        </authorList>
    </citation>
    <scope>NUCLEOTIDE SEQUENCE [LARGE SCALE GENOMIC DNA]</scope>
    <source>
        <strain evidence="2 3">Foug A</strain>
    </source>
</reference>
<sequence>MCCDATPCNAHLISELKHVQVAGLRHRARRVEEGTTGESHQLFVGAWEGNDRNGGADTSRNRPEQRAKQSLLRICMLLSSLIIPHRSRRNV</sequence>
<proteinExistence type="predicted"/>
<evidence type="ECO:0000313" key="2">
    <source>
        <dbReference type="EMBL" id="KIM63275.1"/>
    </source>
</evidence>
<protein>
    <submittedName>
        <fullName evidence="2">Uncharacterized protein</fullName>
    </submittedName>
</protein>
<dbReference type="EMBL" id="KN822036">
    <property type="protein sequence ID" value="KIM63275.1"/>
    <property type="molecule type" value="Genomic_DNA"/>
</dbReference>
<name>A0A0C3DRI6_9AGAM</name>
<dbReference type="HOGENOM" id="CLU_2428356_0_0_1"/>
<reference evidence="3" key="2">
    <citation type="submission" date="2015-01" db="EMBL/GenBank/DDBJ databases">
        <title>Evolutionary Origins and Diversification of the Mycorrhizal Mutualists.</title>
        <authorList>
            <consortium name="DOE Joint Genome Institute"/>
            <consortium name="Mycorrhizal Genomics Consortium"/>
            <person name="Kohler A."/>
            <person name="Kuo A."/>
            <person name="Nagy L.G."/>
            <person name="Floudas D."/>
            <person name="Copeland A."/>
            <person name="Barry K.W."/>
            <person name="Cichocki N."/>
            <person name="Veneault-Fourrey C."/>
            <person name="LaButti K."/>
            <person name="Lindquist E.A."/>
            <person name="Lipzen A."/>
            <person name="Lundell T."/>
            <person name="Morin E."/>
            <person name="Murat C."/>
            <person name="Riley R."/>
            <person name="Ohm R."/>
            <person name="Sun H."/>
            <person name="Tunlid A."/>
            <person name="Henrissat B."/>
            <person name="Grigoriev I.V."/>
            <person name="Hibbett D.S."/>
            <person name="Martin F."/>
        </authorList>
    </citation>
    <scope>NUCLEOTIDE SEQUENCE [LARGE SCALE GENOMIC DNA]</scope>
    <source>
        <strain evidence="3">Foug A</strain>
    </source>
</reference>
<dbReference type="AlphaFoldDB" id="A0A0C3DRI6"/>
<evidence type="ECO:0000313" key="3">
    <source>
        <dbReference type="Proteomes" id="UP000053989"/>
    </source>
</evidence>
<evidence type="ECO:0000256" key="1">
    <source>
        <dbReference type="SAM" id="MobiDB-lite"/>
    </source>
</evidence>
<accession>A0A0C3DRI6</accession>
<organism evidence="2 3">
    <name type="scientific">Scleroderma citrinum Foug A</name>
    <dbReference type="NCBI Taxonomy" id="1036808"/>
    <lineage>
        <taxon>Eukaryota</taxon>
        <taxon>Fungi</taxon>
        <taxon>Dikarya</taxon>
        <taxon>Basidiomycota</taxon>
        <taxon>Agaricomycotina</taxon>
        <taxon>Agaricomycetes</taxon>
        <taxon>Agaricomycetidae</taxon>
        <taxon>Boletales</taxon>
        <taxon>Sclerodermatineae</taxon>
        <taxon>Sclerodermataceae</taxon>
        <taxon>Scleroderma</taxon>
    </lineage>
</organism>
<gene>
    <name evidence="2" type="ORF">SCLCIDRAFT_764280</name>
</gene>
<keyword evidence="3" id="KW-1185">Reference proteome</keyword>